<dbReference type="GO" id="GO:0016829">
    <property type="term" value="F:lyase activity"/>
    <property type="evidence" value="ECO:0007669"/>
    <property type="project" value="UniProtKB-KW"/>
</dbReference>
<dbReference type="InterPro" id="IPR016191">
    <property type="entry name" value="Ribonuclease/ribotoxin"/>
</dbReference>
<dbReference type="Proteomes" id="UP000807025">
    <property type="component" value="Unassembled WGS sequence"/>
</dbReference>
<gene>
    <name evidence="7" type="ORF">BDN71DRAFT_527620</name>
</gene>
<evidence type="ECO:0000256" key="3">
    <source>
        <dbReference type="ARBA" id="ARBA00022801"/>
    </source>
</evidence>
<keyword evidence="5" id="KW-0456">Lyase</keyword>
<evidence type="ECO:0000256" key="4">
    <source>
        <dbReference type="ARBA" id="ARBA00023157"/>
    </source>
</evidence>
<keyword evidence="1" id="KW-0540">Nuclease</keyword>
<evidence type="ECO:0000256" key="2">
    <source>
        <dbReference type="ARBA" id="ARBA00022759"/>
    </source>
</evidence>
<keyword evidence="8" id="KW-1185">Reference proteome</keyword>
<dbReference type="AlphaFoldDB" id="A0A9P5ZJ29"/>
<dbReference type="OrthoDB" id="5425539at2759"/>
<keyword evidence="3" id="KW-0378">Hydrolase</keyword>
<accession>A0A9P5ZJ29</accession>
<proteinExistence type="predicted"/>
<sequence>MQLNFQGTILLSLLAVLFTFVRGATLNIDATRDCDCKVVVGGRKVGNTYTSGEVDTALKRGKDLEKKGQTLGGNDYPHTFGNREDLVFPNSCKGELSEFVILRKGGASRDPETDRVVWDSKGRFCGCMTHNGVAGNNFQVCK</sequence>
<dbReference type="Pfam" id="PF00545">
    <property type="entry name" value="Ribonuclease"/>
    <property type="match status" value="1"/>
</dbReference>
<comment type="caution">
    <text evidence="7">The sequence shown here is derived from an EMBL/GenBank/DDBJ whole genome shotgun (WGS) entry which is preliminary data.</text>
</comment>
<dbReference type="InterPro" id="IPR000026">
    <property type="entry name" value="N1-like"/>
</dbReference>
<dbReference type="GO" id="GO:0016787">
    <property type="term" value="F:hydrolase activity"/>
    <property type="evidence" value="ECO:0007669"/>
    <property type="project" value="UniProtKB-KW"/>
</dbReference>
<dbReference type="GO" id="GO:0004521">
    <property type="term" value="F:RNA endonuclease activity"/>
    <property type="evidence" value="ECO:0007669"/>
    <property type="project" value="InterPro"/>
</dbReference>
<dbReference type="PANTHER" id="PTHR42104">
    <property type="entry name" value="EXTRACELLULAR GUANYL-SPECIFIC RIBONUCLEASE RNTA (AFU_ORTHOLOGUE AFUA_4G03230)"/>
    <property type="match status" value="1"/>
</dbReference>
<feature type="chain" id="PRO_5040308705" evidence="6">
    <location>
        <begin position="24"/>
        <end position="142"/>
    </location>
</feature>
<dbReference type="SUPFAM" id="SSF53933">
    <property type="entry name" value="Microbial ribonucleases"/>
    <property type="match status" value="1"/>
</dbReference>
<dbReference type="GO" id="GO:0003723">
    <property type="term" value="F:RNA binding"/>
    <property type="evidence" value="ECO:0007669"/>
    <property type="project" value="InterPro"/>
</dbReference>
<protein>
    <submittedName>
        <fullName evidence="7">Ribonuclease/ribotoxin</fullName>
    </submittedName>
</protein>
<evidence type="ECO:0000313" key="7">
    <source>
        <dbReference type="EMBL" id="KAF9488150.1"/>
    </source>
</evidence>
<evidence type="ECO:0000313" key="8">
    <source>
        <dbReference type="Proteomes" id="UP000807025"/>
    </source>
</evidence>
<dbReference type="EMBL" id="MU154729">
    <property type="protein sequence ID" value="KAF9488150.1"/>
    <property type="molecule type" value="Genomic_DNA"/>
</dbReference>
<keyword evidence="2" id="KW-0255">Endonuclease</keyword>
<name>A0A9P5ZJ29_PLEER</name>
<dbReference type="Gene3D" id="3.10.450.30">
    <property type="entry name" value="Microbial ribonucleases"/>
    <property type="match status" value="1"/>
</dbReference>
<keyword evidence="4" id="KW-1015">Disulfide bond</keyword>
<organism evidence="7 8">
    <name type="scientific">Pleurotus eryngii</name>
    <name type="common">Boletus of the steppes</name>
    <dbReference type="NCBI Taxonomy" id="5323"/>
    <lineage>
        <taxon>Eukaryota</taxon>
        <taxon>Fungi</taxon>
        <taxon>Dikarya</taxon>
        <taxon>Basidiomycota</taxon>
        <taxon>Agaricomycotina</taxon>
        <taxon>Agaricomycetes</taxon>
        <taxon>Agaricomycetidae</taxon>
        <taxon>Agaricales</taxon>
        <taxon>Pleurotineae</taxon>
        <taxon>Pleurotaceae</taxon>
        <taxon>Pleurotus</taxon>
    </lineage>
</organism>
<evidence type="ECO:0000256" key="6">
    <source>
        <dbReference type="SAM" id="SignalP"/>
    </source>
</evidence>
<reference evidence="7" key="1">
    <citation type="submission" date="2020-11" db="EMBL/GenBank/DDBJ databases">
        <authorList>
            <consortium name="DOE Joint Genome Institute"/>
            <person name="Ahrendt S."/>
            <person name="Riley R."/>
            <person name="Andreopoulos W."/>
            <person name="Labutti K."/>
            <person name="Pangilinan J."/>
            <person name="Ruiz-Duenas F.J."/>
            <person name="Barrasa J.M."/>
            <person name="Sanchez-Garcia M."/>
            <person name="Camarero S."/>
            <person name="Miyauchi S."/>
            <person name="Serrano A."/>
            <person name="Linde D."/>
            <person name="Babiker R."/>
            <person name="Drula E."/>
            <person name="Ayuso-Fernandez I."/>
            <person name="Pacheco R."/>
            <person name="Padilla G."/>
            <person name="Ferreira P."/>
            <person name="Barriuso J."/>
            <person name="Kellner H."/>
            <person name="Castanera R."/>
            <person name="Alfaro M."/>
            <person name="Ramirez L."/>
            <person name="Pisabarro A.G."/>
            <person name="Kuo A."/>
            <person name="Tritt A."/>
            <person name="Lipzen A."/>
            <person name="He G."/>
            <person name="Yan M."/>
            <person name="Ng V."/>
            <person name="Cullen D."/>
            <person name="Martin F."/>
            <person name="Rosso M.-N."/>
            <person name="Henrissat B."/>
            <person name="Hibbett D."/>
            <person name="Martinez A.T."/>
            <person name="Grigoriev I.V."/>
        </authorList>
    </citation>
    <scope>NUCLEOTIDE SEQUENCE</scope>
    <source>
        <strain evidence="7">ATCC 90797</strain>
    </source>
</reference>
<keyword evidence="6" id="KW-0732">Signal</keyword>
<evidence type="ECO:0000256" key="1">
    <source>
        <dbReference type="ARBA" id="ARBA00022722"/>
    </source>
</evidence>
<evidence type="ECO:0000256" key="5">
    <source>
        <dbReference type="ARBA" id="ARBA00023239"/>
    </source>
</evidence>
<feature type="signal peptide" evidence="6">
    <location>
        <begin position="1"/>
        <end position="23"/>
    </location>
</feature>
<dbReference type="PANTHER" id="PTHR42104:SF1">
    <property type="entry name" value="EXTRACELLULAR GUANYL-SPECIFIC RIBONUCLEASE RNTA (AFU_ORTHOLOGUE AFUA_4G03230)"/>
    <property type="match status" value="1"/>
</dbReference>